<dbReference type="EMBL" id="VSRR010144962">
    <property type="protein sequence ID" value="MPD05217.1"/>
    <property type="molecule type" value="Genomic_DNA"/>
</dbReference>
<comment type="caution">
    <text evidence="1">The sequence shown here is derived from an EMBL/GenBank/DDBJ whole genome shotgun (WGS) entry which is preliminary data.</text>
</comment>
<name>A0A5B7KEW3_PORTR</name>
<proteinExistence type="predicted"/>
<protein>
    <submittedName>
        <fullName evidence="1">Uncharacterized protein</fullName>
    </submittedName>
</protein>
<dbReference type="Proteomes" id="UP000324222">
    <property type="component" value="Unassembled WGS sequence"/>
</dbReference>
<accession>A0A5B7KEW3</accession>
<evidence type="ECO:0000313" key="1">
    <source>
        <dbReference type="EMBL" id="MPD05217.1"/>
    </source>
</evidence>
<reference evidence="1 2" key="1">
    <citation type="submission" date="2019-05" db="EMBL/GenBank/DDBJ databases">
        <title>Another draft genome of Portunus trituberculatus and its Hox gene families provides insights of decapod evolution.</title>
        <authorList>
            <person name="Jeong J.-H."/>
            <person name="Song I."/>
            <person name="Kim S."/>
            <person name="Choi T."/>
            <person name="Kim D."/>
            <person name="Ryu S."/>
            <person name="Kim W."/>
        </authorList>
    </citation>
    <scope>NUCLEOTIDE SEQUENCE [LARGE SCALE GENOMIC DNA]</scope>
    <source>
        <tissue evidence="1">Muscle</tissue>
    </source>
</reference>
<sequence>MGLDWTEMDCGGLDKALPGIELIENNDPHSSSFRVVLYSARALDHNNTSGNGLHAPCCCLLLCFLSQYLTGAKVNFFFSLFLRP</sequence>
<evidence type="ECO:0000313" key="2">
    <source>
        <dbReference type="Proteomes" id="UP000324222"/>
    </source>
</evidence>
<organism evidence="1 2">
    <name type="scientific">Portunus trituberculatus</name>
    <name type="common">Swimming crab</name>
    <name type="synonym">Neptunus trituberculatus</name>
    <dbReference type="NCBI Taxonomy" id="210409"/>
    <lineage>
        <taxon>Eukaryota</taxon>
        <taxon>Metazoa</taxon>
        <taxon>Ecdysozoa</taxon>
        <taxon>Arthropoda</taxon>
        <taxon>Crustacea</taxon>
        <taxon>Multicrustacea</taxon>
        <taxon>Malacostraca</taxon>
        <taxon>Eumalacostraca</taxon>
        <taxon>Eucarida</taxon>
        <taxon>Decapoda</taxon>
        <taxon>Pleocyemata</taxon>
        <taxon>Brachyura</taxon>
        <taxon>Eubrachyura</taxon>
        <taxon>Portunoidea</taxon>
        <taxon>Portunidae</taxon>
        <taxon>Portuninae</taxon>
        <taxon>Portunus</taxon>
    </lineage>
</organism>
<dbReference type="AlphaFoldDB" id="A0A5B7KEW3"/>
<gene>
    <name evidence="1" type="ORF">E2C01_100948</name>
</gene>
<keyword evidence="2" id="KW-1185">Reference proteome</keyword>